<keyword evidence="1" id="KW-1185">Reference proteome</keyword>
<name>A0ABM3RI78_SPIOL</name>
<evidence type="ECO:0000313" key="1">
    <source>
        <dbReference type="Proteomes" id="UP000813463"/>
    </source>
</evidence>
<evidence type="ECO:0000313" key="2">
    <source>
        <dbReference type="RefSeq" id="XP_056695321.1"/>
    </source>
</evidence>
<accession>A0ABM3RI78</accession>
<sequence>MGVVTKGSHGVTHSFVPSSVVKSLNLVDFEFNLRDLDVISGMDWLSLYKDKVECEIQKTFREIQEPLVISVMQVRKLMKKECALFFGCVLDVSKEVRIKIEDIPIVNEFMDVFPSKIAGMPHARAVESPIDLVPRTTPISKASHRMTSPEIKEL</sequence>
<organism evidence="1 2">
    <name type="scientific">Spinacia oleracea</name>
    <name type="common">Spinach</name>
    <dbReference type="NCBI Taxonomy" id="3562"/>
    <lineage>
        <taxon>Eukaryota</taxon>
        <taxon>Viridiplantae</taxon>
        <taxon>Streptophyta</taxon>
        <taxon>Embryophyta</taxon>
        <taxon>Tracheophyta</taxon>
        <taxon>Spermatophyta</taxon>
        <taxon>Magnoliopsida</taxon>
        <taxon>eudicotyledons</taxon>
        <taxon>Gunneridae</taxon>
        <taxon>Pentapetalae</taxon>
        <taxon>Caryophyllales</taxon>
        <taxon>Chenopodiaceae</taxon>
        <taxon>Chenopodioideae</taxon>
        <taxon>Anserineae</taxon>
        <taxon>Spinacia</taxon>
    </lineage>
</organism>
<protein>
    <submittedName>
        <fullName evidence="2">Uncharacterized protein</fullName>
    </submittedName>
</protein>
<proteinExistence type="predicted"/>
<dbReference type="Proteomes" id="UP000813463">
    <property type="component" value="Chromosome 3"/>
</dbReference>
<dbReference type="Pfam" id="PF08284">
    <property type="entry name" value="RVP_2"/>
    <property type="match status" value="1"/>
</dbReference>
<dbReference type="RefSeq" id="XP_056695321.1">
    <property type="nucleotide sequence ID" value="XM_056839343.1"/>
</dbReference>
<dbReference type="GeneID" id="130469837"/>
<reference evidence="2" key="2">
    <citation type="submission" date="2025-08" db="UniProtKB">
        <authorList>
            <consortium name="RefSeq"/>
        </authorList>
    </citation>
    <scope>IDENTIFICATION</scope>
    <source>
        <tissue evidence="2">Leaf</tissue>
    </source>
</reference>
<gene>
    <name evidence="2" type="primary">LOC130469837</name>
</gene>
<reference evidence="1" key="1">
    <citation type="journal article" date="2021" name="Nat. Commun.">
        <title>Genomic analyses provide insights into spinach domestication and the genetic basis of agronomic traits.</title>
        <authorList>
            <person name="Cai X."/>
            <person name="Sun X."/>
            <person name="Xu C."/>
            <person name="Sun H."/>
            <person name="Wang X."/>
            <person name="Ge C."/>
            <person name="Zhang Z."/>
            <person name="Wang Q."/>
            <person name="Fei Z."/>
            <person name="Jiao C."/>
            <person name="Wang Q."/>
        </authorList>
    </citation>
    <scope>NUCLEOTIDE SEQUENCE [LARGE SCALE GENOMIC DNA]</scope>
    <source>
        <strain evidence="1">cv. Varoflay</strain>
    </source>
</reference>